<evidence type="ECO:0000256" key="1">
    <source>
        <dbReference type="SAM" id="MobiDB-lite"/>
    </source>
</evidence>
<reference evidence="2" key="1">
    <citation type="submission" date="2021-12" db="EMBL/GenBank/DDBJ databases">
        <authorList>
            <person name="King R."/>
        </authorList>
    </citation>
    <scope>NUCLEOTIDE SEQUENCE</scope>
</reference>
<feature type="region of interest" description="Disordered" evidence="1">
    <location>
        <begin position="1"/>
        <end position="41"/>
    </location>
</feature>
<dbReference type="AlphaFoldDB" id="A0AAI8UUJ7"/>
<sequence length="241" mass="25870">MPNLSLNAHAQQRKIRDEPLGQSNVGYQNQPSYNIDNSATSNGNSGGYSEAYLTTYDVSSSTCQQNRDISSLPIVPSCVFDESQVKDSSGSQSGRGYQYQPSYNINNSATSSRKLSIESIEARIVSLMTYDEISSTSQQNHDTLSLPLTSSCAFNDFQVKDSSSSQCCRGYQNQSSYKSGNSAILNGNSSCYGGACLATYDGSSSSSKANHNVSSSSLIPSCAFDESQVKSQEDSMDLAEP</sequence>
<evidence type="ECO:0000313" key="2">
    <source>
        <dbReference type="EMBL" id="CAH0746847.1"/>
    </source>
</evidence>
<dbReference type="EMBL" id="CAKKNF020000002">
    <property type="protein sequence ID" value="CAH0746847.1"/>
    <property type="molecule type" value="Genomic_DNA"/>
</dbReference>
<name>A0AAI8UUJ7_BEMTA</name>
<protein>
    <submittedName>
        <fullName evidence="2">Uncharacterized protein</fullName>
    </submittedName>
</protein>
<proteinExistence type="predicted"/>
<accession>A0AAI8UUJ7</accession>
<organism evidence="2 3">
    <name type="scientific">Bemisia tabaci</name>
    <name type="common">Sweetpotato whitefly</name>
    <name type="synonym">Aleurodes tabaci</name>
    <dbReference type="NCBI Taxonomy" id="7038"/>
    <lineage>
        <taxon>Eukaryota</taxon>
        <taxon>Metazoa</taxon>
        <taxon>Ecdysozoa</taxon>
        <taxon>Arthropoda</taxon>
        <taxon>Hexapoda</taxon>
        <taxon>Insecta</taxon>
        <taxon>Pterygota</taxon>
        <taxon>Neoptera</taxon>
        <taxon>Paraneoptera</taxon>
        <taxon>Hemiptera</taxon>
        <taxon>Sternorrhyncha</taxon>
        <taxon>Aleyrodoidea</taxon>
        <taxon>Aleyrodidae</taxon>
        <taxon>Aleyrodinae</taxon>
        <taxon>Bemisia</taxon>
    </lineage>
</organism>
<feature type="compositionally biased region" description="Polar residues" evidence="1">
    <location>
        <begin position="21"/>
        <end position="41"/>
    </location>
</feature>
<feature type="compositionally biased region" description="Polar residues" evidence="1">
    <location>
        <begin position="1"/>
        <end position="10"/>
    </location>
</feature>
<gene>
    <name evidence="2" type="ORF">BEMITA_LOCUS16</name>
</gene>
<dbReference type="Proteomes" id="UP001152759">
    <property type="component" value="Unassembled WGS sequence"/>
</dbReference>
<comment type="caution">
    <text evidence="2">The sequence shown here is derived from an EMBL/GenBank/DDBJ whole genome shotgun (WGS) entry which is preliminary data.</text>
</comment>
<evidence type="ECO:0000313" key="3">
    <source>
        <dbReference type="Proteomes" id="UP001152759"/>
    </source>
</evidence>
<keyword evidence="3" id="KW-1185">Reference proteome</keyword>